<dbReference type="OrthoDB" id="2478984at2759"/>
<dbReference type="Proteomes" id="UP000266861">
    <property type="component" value="Unassembled WGS sequence"/>
</dbReference>
<dbReference type="SUPFAM" id="SSF53098">
    <property type="entry name" value="Ribonuclease H-like"/>
    <property type="match status" value="1"/>
</dbReference>
<protein>
    <recommendedName>
        <fullName evidence="1">DNA-directed DNA polymerase family B exonuclease domain-containing protein</fullName>
    </recommendedName>
</protein>
<feature type="domain" description="DNA-directed DNA polymerase family B exonuclease" evidence="1">
    <location>
        <begin position="94"/>
        <end position="166"/>
    </location>
</feature>
<proteinExistence type="predicted"/>
<dbReference type="InterPro" id="IPR006133">
    <property type="entry name" value="DNA-dir_DNA_pol_B_exonuc"/>
</dbReference>
<reference evidence="2 3" key="1">
    <citation type="submission" date="2018-08" db="EMBL/GenBank/DDBJ databases">
        <title>Genome and evolution of the arbuscular mycorrhizal fungus Diversispora epigaea (formerly Glomus versiforme) and its bacterial endosymbionts.</title>
        <authorList>
            <person name="Sun X."/>
            <person name="Fei Z."/>
            <person name="Harrison M."/>
        </authorList>
    </citation>
    <scope>NUCLEOTIDE SEQUENCE [LARGE SCALE GENOMIC DNA]</scope>
    <source>
        <strain evidence="2 3">IT104</strain>
    </source>
</reference>
<dbReference type="GO" id="GO:0003676">
    <property type="term" value="F:nucleic acid binding"/>
    <property type="evidence" value="ECO:0007669"/>
    <property type="project" value="InterPro"/>
</dbReference>
<name>A0A397J4K4_9GLOM</name>
<evidence type="ECO:0000313" key="3">
    <source>
        <dbReference type="Proteomes" id="UP000266861"/>
    </source>
</evidence>
<keyword evidence="3" id="KW-1185">Reference proteome</keyword>
<dbReference type="EMBL" id="PQFF01000109">
    <property type="protein sequence ID" value="RHZ81912.1"/>
    <property type="molecule type" value="Genomic_DNA"/>
</dbReference>
<organism evidence="2 3">
    <name type="scientific">Diversispora epigaea</name>
    <dbReference type="NCBI Taxonomy" id="1348612"/>
    <lineage>
        <taxon>Eukaryota</taxon>
        <taxon>Fungi</taxon>
        <taxon>Fungi incertae sedis</taxon>
        <taxon>Mucoromycota</taxon>
        <taxon>Glomeromycotina</taxon>
        <taxon>Glomeromycetes</taxon>
        <taxon>Diversisporales</taxon>
        <taxon>Diversisporaceae</taxon>
        <taxon>Diversispora</taxon>
    </lineage>
</organism>
<dbReference type="InterPro" id="IPR012337">
    <property type="entry name" value="RNaseH-like_sf"/>
</dbReference>
<dbReference type="Gene3D" id="3.30.420.10">
    <property type="entry name" value="Ribonuclease H-like superfamily/Ribonuclease H"/>
    <property type="match status" value="1"/>
</dbReference>
<evidence type="ECO:0000259" key="1">
    <source>
        <dbReference type="Pfam" id="PF03104"/>
    </source>
</evidence>
<dbReference type="AlphaFoldDB" id="A0A397J4K4"/>
<sequence>MAVDFEGSSEKIGEKNYYVLCLYGPLINNQKAIVILTGIQIYFDILVPDKEIINDGARKKVLQTVQDNNFETASDDMFSFHHKITRENGIAISETQSRELDEFAEIHDEESIVFIIFVYRNQTNLLKAFTLCWKAFIPDIQLGFSNSEYDWPFIIKRACKLNLLEWIWKQISGNFKSSEEIQKWNYYGKVGTKSKNSFQIKKGAIDNSEEENDRVQSIIIKISPEDNYIFTFLKILSCVPIDIRTCFMKLYPHAEVDKKSSLAFYLKICGLGVKRICHIIKCGKFTQKRKRVFP</sequence>
<accession>A0A397J4K4</accession>
<evidence type="ECO:0000313" key="2">
    <source>
        <dbReference type="EMBL" id="RHZ81912.1"/>
    </source>
</evidence>
<comment type="caution">
    <text evidence="2">The sequence shown here is derived from an EMBL/GenBank/DDBJ whole genome shotgun (WGS) entry which is preliminary data.</text>
</comment>
<dbReference type="Pfam" id="PF03104">
    <property type="entry name" value="DNA_pol_B_exo1"/>
    <property type="match status" value="1"/>
</dbReference>
<dbReference type="InterPro" id="IPR036397">
    <property type="entry name" value="RNaseH_sf"/>
</dbReference>
<gene>
    <name evidence="2" type="ORF">Glove_117g250</name>
</gene>